<dbReference type="AlphaFoldDB" id="A0A062V2E7"/>
<evidence type="ECO:0000256" key="2">
    <source>
        <dbReference type="ARBA" id="ARBA00001966"/>
    </source>
</evidence>
<comment type="cofactor">
    <cofactor evidence="1">
        <name>FMN</name>
        <dbReference type="ChEBI" id="CHEBI:58210"/>
    </cofactor>
</comment>
<comment type="similarity">
    <text evidence="5">Belongs to the SsuE family. Isf subfamily.</text>
</comment>
<dbReference type="PANTHER" id="PTHR43278">
    <property type="entry name" value="NAD(P)H-DEPENDENT FMN-CONTAINING OXIDOREDUCTASE YWQN-RELATED"/>
    <property type="match status" value="1"/>
</dbReference>
<dbReference type="GO" id="GO:0016491">
    <property type="term" value="F:oxidoreductase activity"/>
    <property type="evidence" value="ECO:0007669"/>
    <property type="project" value="InterPro"/>
</dbReference>
<proteinExistence type="inferred from homology"/>
<evidence type="ECO:0000259" key="6">
    <source>
        <dbReference type="Pfam" id="PF03358"/>
    </source>
</evidence>
<name>A0A062V2E7_9EURY</name>
<dbReference type="PANTHER" id="PTHR43278:SF1">
    <property type="entry name" value="IRON-SULFUR FLAVOPROTEIN MJ1083"/>
    <property type="match status" value="1"/>
</dbReference>
<dbReference type="InterPro" id="IPR005025">
    <property type="entry name" value="FMN_Rdtase-like_dom"/>
</dbReference>
<dbReference type="InterPro" id="IPR029039">
    <property type="entry name" value="Flavoprotein-like_sf"/>
</dbReference>
<dbReference type="Pfam" id="PF03358">
    <property type="entry name" value="FMN_red"/>
    <property type="match status" value="1"/>
</dbReference>
<protein>
    <submittedName>
        <fullName evidence="7">Multimeric flavodoxin WrbA</fullName>
    </submittedName>
</protein>
<dbReference type="RefSeq" id="WP_048091550.1">
    <property type="nucleotide sequence ID" value="NZ_JMIY01000005.1"/>
</dbReference>
<dbReference type="SUPFAM" id="SSF52218">
    <property type="entry name" value="Flavoproteins"/>
    <property type="match status" value="1"/>
</dbReference>
<evidence type="ECO:0000256" key="5">
    <source>
        <dbReference type="ARBA" id="ARBA00038292"/>
    </source>
</evidence>
<keyword evidence="8" id="KW-1185">Reference proteome</keyword>
<feature type="domain" description="NADPH-dependent FMN reductase-like" evidence="6">
    <location>
        <begin position="1"/>
        <end position="139"/>
    </location>
</feature>
<keyword evidence="3" id="KW-0285">Flavoprotein</keyword>
<dbReference type="Gene3D" id="3.40.50.360">
    <property type="match status" value="1"/>
</dbReference>
<keyword evidence="4" id="KW-0288">FMN</keyword>
<evidence type="ECO:0000256" key="3">
    <source>
        <dbReference type="ARBA" id="ARBA00022630"/>
    </source>
</evidence>
<dbReference type="Proteomes" id="UP000027153">
    <property type="component" value="Unassembled WGS sequence"/>
</dbReference>
<dbReference type="InterPro" id="IPR051796">
    <property type="entry name" value="ISF_SsuE-like"/>
</dbReference>
<dbReference type="OrthoDB" id="9059at2157"/>
<reference evidence="7 8" key="1">
    <citation type="journal article" date="2013" name="Nature">
        <title>Anaerobic oxidation of methane coupled to nitrate reduction in a novel archaeal lineage.</title>
        <authorList>
            <person name="Haroon M.F."/>
            <person name="Hu S."/>
            <person name="Shi Y."/>
            <person name="Imelfort M."/>
            <person name="Keller J."/>
            <person name="Hugenholtz P."/>
            <person name="Yuan Z."/>
            <person name="Tyson G.W."/>
        </authorList>
    </citation>
    <scope>NUCLEOTIDE SEQUENCE [LARGE SCALE GENOMIC DNA]</scope>
    <source>
        <strain evidence="7 8">ANME-2d</strain>
    </source>
</reference>
<evidence type="ECO:0000313" key="7">
    <source>
        <dbReference type="EMBL" id="KCZ71542.1"/>
    </source>
</evidence>
<comment type="caution">
    <text evidence="7">The sequence shown here is derived from an EMBL/GenBank/DDBJ whole genome shotgun (WGS) entry which is preliminary data.</text>
</comment>
<dbReference type="EMBL" id="JMIY01000005">
    <property type="protein sequence ID" value="KCZ71542.1"/>
    <property type="molecule type" value="Genomic_DNA"/>
</dbReference>
<sequence>MQVLGISGSPVKNSNTDRLVKTVLEATGLDHEFIKLSEYDIHPCRACLGCAKDNTCKQQDDWHIIENKIKECAALVIGGYPTYGTLDSRTKMLTERMYSMHHQKMLNKDKIGAAVAVGVGRGIPSVDNVADQIASFMEMEGFSVIGKISGTGNVSCLSCGYGGTCKISAVPLLFGKGAVPSRDKYMAIEDQNYVIEKANEMGHKIRDMLVNIS</sequence>
<comment type="cofactor">
    <cofactor evidence="2">
        <name>[4Fe-4S] cluster</name>
        <dbReference type="ChEBI" id="CHEBI:49883"/>
    </cofactor>
</comment>
<organism evidence="7 8">
    <name type="scientific">Candidatus Methanoperedens nitratireducens</name>
    <dbReference type="NCBI Taxonomy" id="1392998"/>
    <lineage>
        <taxon>Archaea</taxon>
        <taxon>Methanobacteriati</taxon>
        <taxon>Methanobacteriota</taxon>
        <taxon>Stenosarchaea group</taxon>
        <taxon>Methanomicrobia</taxon>
        <taxon>Methanosarcinales</taxon>
        <taxon>ANME-2 cluster</taxon>
        <taxon>Candidatus Methanoperedentaceae</taxon>
        <taxon>Candidatus Methanoperedens</taxon>
    </lineage>
</organism>
<accession>A0A062V2E7</accession>
<evidence type="ECO:0000256" key="4">
    <source>
        <dbReference type="ARBA" id="ARBA00022643"/>
    </source>
</evidence>
<gene>
    <name evidence="7" type="ORF">ANME2D_02275</name>
</gene>
<evidence type="ECO:0000256" key="1">
    <source>
        <dbReference type="ARBA" id="ARBA00001917"/>
    </source>
</evidence>
<evidence type="ECO:0000313" key="8">
    <source>
        <dbReference type="Proteomes" id="UP000027153"/>
    </source>
</evidence>